<feature type="transmembrane region" description="Helical" evidence="6">
    <location>
        <begin position="204"/>
        <end position="222"/>
    </location>
</feature>
<keyword evidence="3 6" id="KW-0812">Transmembrane</keyword>
<keyword evidence="5 6" id="KW-0472">Membrane</keyword>
<sequence length="446" mass="47096">MSQSKTSKKGIFSWMLFDWAAQPFHTLLVTFIFAPYFVAKVAENSVDGQALWGQAMGIGGIFIALMAPFLGALADATGPRKPWIAVFSLTVIAGTALLWLATPDGNAPVNLILLAFVLALVGIEFSTVFTNSMMPSLVPRSELGKLSGSGWALGYIGGIIALIMVLGFMAASPTSGKTLFGLTPVLGLDPGQYEGERASGPLTAIWYLVFIIPMFLFTPDLPKLAGKTRAVRTALSNLWATVSKLPERKSYFSFLITSMLYRDGLNGLYMFGGIYAAGVLGMSTTQIGIFGILAAVAGTAGAFFGGRMDAKLGPKTVVFWSCWLLVIAGTVIVSSTPESILFVVPVTSASTPLIVFYIAGSLIGAAGGSLQAASRTLLVDQVGRDETTEAFGLYALAGRATSFIAPLSIAFVTTATQSQRIGITPVIVLLAIGAIGLFWVREKQPQ</sequence>
<dbReference type="PANTHER" id="PTHR23519">
    <property type="entry name" value="AUTOPHAGY-RELATED PROTEIN 22"/>
    <property type="match status" value="1"/>
</dbReference>
<feature type="transmembrane region" description="Helical" evidence="6">
    <location>
        <begin position="50"/>
        <end position="71"/>
    </location>
</feature>
<evidence type="ECO:0000256" key="3">
    <source>
        <dbReference type="ARBA" id="ARBA00022692"/>
    </source>
</evidence>
<feature type="transmembrane region" description="Helical" evidence="6">
    <location>
        <begin position="83"/>
        <end position="101"/>
    </location>
</feature>
<accession>A0A3B0TZZ0</accession>
<dbReference type="InterPro" id="IPR024671">
    <property type="entry name" value="Atg22-like"/>
</dbReference>
<feature type="transmembrane region" description="Helical" evidence="6">
    <location>
        <begin position="287"/>
        <end position="305"/>
    </location>
</feature>
<keyword evidence="2" id="KW-0813">Transport</keyword>
<dbReference type="Pfam" id="PF11700">
    <property type="entry name" value="ATG22"/>
    <property type="match status" value="1"/>
</dbReference>
<dbReference type="SUPFAM" id="SSF103473">
    <property type="entry name" value="MFS general substrate transporter"/>
    <property type="match status" value="1"/>
</dbReference>
<feature type="transmembrane region" description="Helical" evidence="6">
    <location>
        <begin position="317"/>
        <end position="334"/>
    </location>
</feature>
<feature type="transmembrane region" description="Helical" evidence="6">
    <location>
        <begin position="12"/>
        <end position="38"/>
    </location>
</feature>
<name>A0A3B0TZZ0_9ZZZZ</name>
<feature type="transmembrane region" description="Helical" evidence="6">
    <location>
        <begin position="150"/>
        <end position="171"/>
    </location>
</feature>
<dbReference type="PANTHER" id="PTHR23519:SF1">
    <property type="entry name" value="AUTOPHAGY-RELATED PROTEIN 22"/>
    <property type="match status" value="1"/>
</dbReference>
<feature type="transmembrane region" description="Helical" evidence="6">
    <location>
        <begin position="421"/>
        <end position="440"/>
    </location>
</feature>
<dbReference type="EMBL" id="UOEO01000179">
    <property type="protein sequence ID" value="VAW21673.1"/>
    <property type="molecule type" value="Genomic_DNA"/>
</dbReference>
<feature type="transmembrane region" description="Helical" evidence="6">
    <location>
        <begin position="264"/>
        <end position="281"/>
    </location>
</feature>
<organism evidence="7">
    <name type="scientific">hydrothermal vent metagenome</name>
    <dbReference type="NCBI Taxonomy" id="652676"/>
    <lineage>
        <taxon>unclassified sequences</taxon>
        <taxon>metagenomes</taxon>
        <taxon>ecological metagenomes</taxon>
    </lineage>
</organism>
<feature type="transmembrane region" description="Helical" evidence="6">
    <location>
        <begin position="354"/>
        <end position="373"/>
    </location>
</feature>
<keyword evidence="4 6" id="KW-1133">Transmembrane helix</keyword>
<dbReference type="GO" id="GO:0012505">
    <property type="term" value="C:endomembrane system"/>
    <property type="evidence" value="ECO:0007669"/>
    <property type="project" value="UniProtKB-SubCell"/>
</dbReference>
<evidence type="ECO:0000256" key="5">
    <source>
        <dbReference type="ARBA" id="ARBA00023136"/>
    </source>
</evidence>
<evidence type="ECO:0000256" key="6">
    <source>
        <dbReference type="SAM" id="Phobius"/>
    </source>
</evidence>
<evidence type="ECO:0000313" key="7">
    <source>
        <dbReference type="EMBL" id="VAW21673.1"/>
    </source>
</evidence>
<dbReference type="InterPro" id="IPR050495">
    <property type="entry name" value="ATG22/LtaA_families"/>
</dbReference>
<dbReference type="Gene3D" id="1.20.1250.20">
    <property type="entry name" value="MFS general substrate transporter like domains"/>
    <property type="match status" value="2"/>
</dbReference>
<evidence type="ECO:0000256" key="2">
    <source>
        <dbReference type="ARBA" id="ARBA00022448"/>
    </source>
</evidence>
<evidence type="ECO:0000256" key="1">
    <source>
        <dbReference type="ARBA" id="ARBA00004127"/>
    </source>
</evidence>
<protein>
    <submittedName>
        <fullName evidence="7">Uncharacterized MFS-type transporter</fullName>
    </submittedName>
</protein>
<proteinExistence type="predicted"/>
<dbReference type="InterPro" id="IPR036259">
    <property type="entry name" value="MFS_trans_sf"/>
</dbReference>
<feature type="transmembrane region" description="Helical" evidence="6">
    <location>
        <begin position="107"/>
        <end position="129"/>
    </location>
</feature>
<reference evidence="7" key="1">
    <citation type="submission" date="2018-06" db="EMBL/GenBank/DDBJ databases">
        <authorList>
            <person name="Zhirakovskaya E."/>
        </authorList>
    </citation>
    <scope>NUCLEOTIDE SEQUENCE</scope>
</reference>
<evidence type="ECO:0000256" key="4">
    <source>
        <dbReference type="ARBA" id="ARBA00022989"/>
    </source>
</evidence>
<comment type="subcellular location">
    <subcellularLocation>
        <location evidence="1">Endomembrane system</location>
        <topology evidence="1">Multi-pass membrane protein</topology>
    </subcellularLocation>
</comment>
<dbReference type="AlphaFoldDB" id="A0A3B0TZZ0"/>
<feature type="transmembrane region" description="Helical" evidence="6">
    <location>
        <begin position="393"/>
        <end position="415"/>
    </location>
</feature>
<gene>
    <name evidence="7" type="ORF">MNBD_ALPHA12-41</name>
</gene>